<dbReference type="EMBL" id="GL376621">
    <property type="status" value="NOT_ANNOTATED_CDS"/>
    <property type="molecule type" value="Genomic_DNA"/>
</dbReference>
<protein>
    <recommendedName>
        <fullName evidence="5">RxLR effector protein</fullName>
    </recommendedName>
</protein>
<dbReference type="AlphaFoldDB" id="K3X412"/>
<reference evidence="4" key="2">
    <citation type="submission" date="2010-04" db="EMBL/GenBank/DDBJ databases">
        <authorList>
            <person name="Buell R."/>
            <person name="Hamilton J."/>
            <person name="Hostetler J."/>
        </authorList>
    </citation>
    <scope>NUCLEOTIDE SEQUENCE [LARGE SCALE GENOMIC DNA]</scope>
    <source>
        <strain evidence="4">DAOM:BR144</strain>
    </source>
</reference>
<dbReference type="InParanoid" id="K3X412"/>
<reference evidence="3" key="3">
    <citation type="submission" date="2015-02" db="UniProtKB">
        <authorList>
            <consortium name="EnsemblProtists"/>
        </authorList>
    </citation>
    <scope>IDENTIFICATION</scope>
    <source>
        <strain evidence="3">DAOM BR144</strain>
    </source>
</reference>
<dbReference type="eggNOG" id="ENOG502T092">
    <property type="taxonomic scope" value="Eukaryota"/>
</dbReference>
<name>K3X412_GLOUD</name>
<proteinExistence type="predicted"/>
<feature type="signal peptide" evidence="2">
    <location>
        <begin position="1"/>
        <end position="22"/>
    </location>
</feature>
<reference evidence="4" key="1">
    <citation type="journal article" date="2010" name="Genome Biol.">
        <title>Genome sequence of the necrotrophic plant pathogen Pythium ultimum reveals original pathogenicity mechanisms and effector repertoire.</title>
        <authorList>
            <person name="Levesque C.A."/>
            <person name="Brouwer H."/>
            <person name="Cano L."/>
            <person name="Hamilton J.P."/>
            <person name="Holt C."/>
            <person name="Huitema E."/>
            <person name="Raffaele S."/>
            <person name="Robideau G.P."/>
            <person name="Thines M."/>
            <person name="Win J."/>
            <person name="Zerillo M.M."/>
            <person name="Beakes G.W."/>
            <person name="Boore J.L."/>
            <person name="Busam D."/>
            <person name="Dumas B."/>
            <person name="Ferriera S."/>
            <person name="Fuerstenberg S.I."/>
            <person name="Gachon C.M."/>
            <person name="Gaulin E."/>
            <person name="Govers F."/>
            <person name="Grenville-Briggs L."/>
            <person name="Horner N."/>
            <person name="Hostetler J."/>
            <person name="Jiang R.H."/>
            <person name="Johnson J."/>
            <person name="Krajaejun T."/>
            <person name="Lin H."/>
            <person name="Meijer H.J."/>
            <person name="Moore B."/>
            <person name="Morris P."/>
            <person name="Phuntmart V."/>
            <person name="Puiu D."/>
            <person name="Shetty J."/>
            <person name="Stajich J.E."/>
            <person name="Tripathy S."/>
            <person name="Wawra S."/>
            <person name="van West P."/>
            <person name="Whitty B.R."/>
            <person name="Coutinho P.M."/>
            <person name="Henrissat B."/>
            <person name="Martin F."/>
            <person name="Thomas P.D."/>
            <person name="Tyler B.M."/>
            <person name="De Vries R.P."/>
            <person name="Kamoun S."/>
            <person name="Yandell M."/>
            <person name="Tisserat N."/>
            <person name="Buell C.R."/>
        </authorList>
    </citation>
    <scope>NUCLEOTIDE SEQUENCE</scope>
    <source>
        <strain evidence="4">DAOM:BR144</strain>
    </source>
</reference>
<evidence type="ECO:0000256" key="2">
    <source>
        <dbReference type="SAM" id="SignalP"/>
    </source>
</evidence>
<accession>K3X412</accession>
<sequence length="339" mass="35798">MKIATSITAATIVLAFTAVATAADINVIGARDSPTMMRKGMTTDMTAPAAATAARGVDVKIATKDVLNRPTALVNKNTLAMDNNVFVSRSNIVFSQSDRLALARKVEALVTEADANNMGTAVLSRNVLKAVSGRDTDAAMMTKASAIVTAKDDAALRDHRSSEAEAADGDIEAGNQSHEQQDDAEQDSQSQTPRGVILVIGAKDILRQPTAVVNKNMALSDNQITISRSQLAPSQNDAVTLSDRAKVADVIAPASAISTTMKTKATGGDDDKGHRVGFLYVKDAAKRDAMTTTEGNAEWWGSGLGFGWRYPLGYWNTFGYGLYGGGCGLGMPFGGFYYC</sequence>
<feature type="region of interest" description="Disordered" evidence="1">
    <location>
        <begin position="155"/>
        <end position="194"/>
    </location>
</feature>
<feature type="chain" id="PRO_5003868371" description="RxLR effector protein" evidence="2">
    <location>
        <begin position="23"/>
        <end position="339"/>
    </location>
</feature>
<keyword evidence="2" id="KW-0732">Signal</keyword>
<evidence type="ECO:0000313" key="4">
    <source>
        <dbReference type="Proteomes" id="UP000019132"/>
    </source>
</evidence>
<evidence type="ECO:0008006" key="5">
    <source>
        <dbReference type="Google" id="ProtNLM"/>
    </source>
</evidence>
<keyword evidence="4" id="KW-1185">Reference proteome</keyword>
<evidence type="ECO:0000256" key="1">
    <source>
        <dbReference type="SAM" id="MobiDB-lite"/>
    </source>
</evidence>
<dbReference type="VEuPathDB" id="FungiDB:PYU1_G011935"/>
<dbReference type="Proteomes" id="UP000019132">
    <property type="component" value="Unassembled WGS sequence"/>
</dbReference>
<dbReference type="HOGENOM" id="CLU_079237_0_0_1"/>
<evidence type="ECO:0000313" key="3">
    <source>
        <dbReference type="EnsemblProtists" id="PYU1_T011961"/>
    </source>
</evidence>
<dbReference type="EnsemblProtists" id="PYU1_T011961">
    <property type="protein sequence ID" value="PYU1_T011961"/>
    <property type="gene ID" value="PYU1_G011935"/>
</dbReference>
<organism evidence="3 4">
    <name type="scientific">Globisporangium ultimum (strain ATCC 200006 / CBS 805.95 / DAOM BR144)</name>
    <name type="common">Pythium ultimum</name>
    <dbReference type="NCBI Taxonomy" id="431595"/>
    <lineage>
        <taxon>Eukaryota</taxon>
        <taxon>Sar</taxon>
        <taxon>Stramenopiles</taxon>
        <taxon>Oomycota</taxon>
        <taxon>Peronosporomycetes</taxon>
        <taxon>Pythiales</taxon>
        <taxon>Pythiaceae</taxon>
        <taxon>Globisporangium</taxon>
    </lineage>
</organism>